<name>A0A2R6XW67_MARPO</name>
<feature type="compositionally biased region" description="Basic residues" evidence="1">
    <location>
        <begin position="76"/>
        <end position="89"/>
    </location>
</feature>
<reference evidence="3" key="1">
    <citation type="journal article" date="2017" name="Cell">
        <title>Insights into land plant evolution garnered from the Marchantia polymorpha genome.</title>
        <authorList>
            <person name="Bowman J.L."/>
            <person name="Kohchi T."/>
            <person name="Yamato K.T."/>
            <person name="Jenkins J."/>
            <person name="Shu S."/>
            <person name="Ishizaki K."/>
            <person name="Yamaoka S."/>
            <person name="Nishihama R."/>
            <person name="Nakamura Y."/>
            <person name="Berger F."/>
            <person name="Adam C."/>
            <person name="Aki S.S."/>
            <person name="Althoff F."/>
            <person name="Araki T."/>
            <person name="Arteaga-Vazquez M.A."/>
            <person name="Balasubrmanian S."/>
            <person name="Barry K."/>
            <person name="Bauer D."/>
            <person name="Boehm C.R."/>
            <person name="Briginshaw L."/>
            <person name="Caballero-Perez J."/>
            <person name="Catarino B."/>
            <person name="Chen F."/>
            <person name="Chiyoda S."/>
            <person name="Chovatia M."/>
            <person name="Davies K.M."/>
            <person name="Delmans M."/>
            <person name="Demura T."/>
            <person name="Dierschke T."/>
            <person name="Dolan L."/>
            <person name="Dorantes-Acosta A.E."/>
            <person name="Eklund D.M."/>
            <person name="Florent S.N."/>
            <person name="Flores-Sandoval E."/>
            <person name="Fujiyama A."/>
            <person name="Fukuzawa H."/>
            <person name="Galik B."/>
            <person name="Grimanelli D."/>
            <person name="Grimwood J."/>
            <person name="Grossniklaus U."/>
            <person name="Hamada T."/>
            <person name="Haseloff J."/>
            <person name="Hetherington A.J."/>
            <person name="Higo A."/>
            <person name="Hirakawa Y."/>
            <person name="Hundley H.N."/>
            <person name="Ikeda Y."/>
            <person name="Inoue K."/>
            <person name="Inoue S.I."/>
            <person name="Ishida S."/>
            <person name="Jia Q."/>
            <person name="Kakita M."/>
            <person name="Kanazawa T."/>
            <person name="Kawai Y."/>
            <person name="Kawashima T."/>
            <person name="Kennedy M."/>
            <person name="Kinose K."/>
            <person name="Kinoshita T."/>
            <person name="Kohara Y."/>
            <person name="Koide E."/>
            <person name="Komatsu K."/>
            <person name="Kopischke S."/>
            <person name="Kubo M."/>
            <person name="Kyozuka J."/>
            <person name="Lagercrantz U."/>
            <person name="Lin S.S."/>
            <person name="Lindquist E."/>
            <person name="Lipzen A.M."/>
            <person name="Lu C.W."/>
            <person name="De Luna E."/>
            <person name="Martienssen R.A."/>
            <person name="Minamino N."/>
            <person name="Mizutani M."/>
            <person name="Mizutani M."/>
            <person name="Mochizuki N."/>
            <person name="Monte I."/>
            <person name="Mosher R."/>
            <person name="Nagasaki H."/>
            <person name="Nakagami H."/>
            <person name="Naramoto S."/>
            <person name="Nishitani K."/>
            <person name="Ohtani M."/>
            <person name="Okamoto T."/>
            <person name="Okumura M."/>
            <person name="Phillips J."/>
            <person name="Pollak B."/>
            <person name="Reinders A."/>
            <person name="Rovekamp M."/>
            <person name="Sano R."/>
            <person name="Sawa S."/>
            <person name="Schmid M.W."/>
            <person name="Shirakawa M."/>
            <person name="Solano R."/>
            <person name="Spunde A."/>
            <person name="Suetsugu N."/>
            <person name="Sugano S."/>
            <person name="Sugiyama A."/>
            <person name="Sun R."/>
            <person name="Suzuki Y."/>
            <person name="Takenaka M."/>
            <person name="Takezawa D."/>
            <person name="Tomogane H."/>
            <person name="Tsuzuki M."/>
            <person name="Ueda T."/>
            <person name="Umeda M."/>
            <person name="Ward J.M."/>
            <person name="Watanabe Y."/>
            <person name="Yazaki K."/>
            <person name="Yokoyama R."/>
            <person name="Yoshitake Y."/>
            <person name="Yotsui I."/>
            <person name="Zachgo S."/>
            <person name="Schmutz J."/>
        </authorList>
    </citation>
    <scope>NUCLEOTIDE SEQUENCE [LARGE SCALE GENOMIC DNA]</scope>
    <source>
        <strain evidence="3">Tak-1</strain>
    </source>
</reference>
<accession>A0A2R6XW67</accession>
<organism evidence="2 3">
    <name type="scientific">Marchantia polymorpha</name>
    <name type="common">Common liverwort</name>
    <name type="synonym">Marchantia aquatica</name>
    <dbReference type="NCBI Taxonomy" id="3197"/>
    <lineage>
        <taxon>Eukaryota</taxon>
        <taxon>Viridiplantae</taxon>
        <taxon>Streptophyta</taxon>
        <taxon>Embryophyta</taxon>
        <taxon>Marchantiophyta</taxon>
        <taxon>Marchantiopsida</taxon>
        <taxon>Marchantiidae</taxon>
        <taxon>Marchantiales</taxon>
        <taxon>Marchantiaceae</taxon>
        <taxon>Marchantia</taxon>
    </lineage>
</organism>
<feature type="compositionally biased region" description="Low complexity" evidence="1">
    <location>
        <begin position="127"/>
        <end position="141"/>
    </location>
</feature>
<evidence type="ECO:0000313" key="3">
    <source>
        <dbReference type="Proteomes" id="UP000244005"/>
    </source>
</evidence>
<dbReference type="AlphaFoldDB" id="A0A2R6XW67"/>
<gene>
    <name evidence="2" type="ORF">MARPO_0001s0340</name>
</gene>
<sequence length="175" mass="19882">MGTGESNGLAGQTVRHFSRCAQPRGPAAWQRCKREAAHLQWPANFRRRRRVAPLRAERGVDPSEYEMRFGADRGRGRPRGSRRRRRTRAKRDCGRTTRRERRKARYCPARPAPFGATPPVRRRRRSPFYPSSFYPLPVASSKKSRATAGGSGSSRPGGNPPPRARFGKKEGTRER</sequence>
<feature type="region of interest" description="Disordered" evidence="1">
    <location>
        <begin position="66"/>
        <end position="175"/>
    </location>
</feature>
<evidence type="ECO:0000256" key="1">
    <source>
        <dbReference type="SAM" id="MobiDB-lite"/>
    </source>
</evidence>
<feature type="compositionally biased region" description="Basic and acidic residues" evidence="1">
    <location>
        <begin position="66"/>
        <end position="75"/>
    </location>
</feature>
<evidence type="ECO:0000313" key="2">
    <source>
        <dbReference type="EMBL" id="PTQ50346.1"/>
    </source>
</evidence>
<protein>
    <submittedName>
        <fullName evidence="2">Uncharacterized protein</fullName>
    </submittedName>
</protein>
<proteinExistence type="predicted"/>
<keyword evidence="3" id="KW-1185">Reference proteome</keyword>
<dbReference type="EMBL" id="KZ772673">
    <property type="protein sequence ID" value="PTQ50346.1"/>
    <property type="molecule type" value="Genomic_DNA"/>
</dbReference>
<dbReference type="Proteomes" id="UP000244005">
    <property type="component" value="Unassembled WGS sequence"/>
</dbReference>